<evidence type="ECO:0000313" key="3">
    <source>
        <dbReference type="Proteomes" id="UP001162131"/>
    </source>
</evidence>
<feature type="compositionally biased region" description="Basic and acidic residues" evidence="1">
    <location>
        <begin position="69"/>
        <end position="79"/>
    </location>
</feature>
<keyword evidence="3" id="KW-1185">Reference proteome</keyword>
<reference evidence="2" key="1">
    <citation type="submission" date="2021-09" db="EMBL/GenBank/DDBJ databases">
        <authorList>
            <consortium name="AG Swart"/>
            <person name="Singh M."/>
            <person name="Singh A."/>
            <person name="Seah K."/>
            <person name="Emmerich C."/>
        </authorList>
    </citation>
    <scope>NUCLEOTIDE SEQUENCE</scope>
    <source>
        <strain evidence="2">ATCC30299</strain>
    </source>
</reference>
<sequence>MQNLRGRSIDDSPIQRNFIQKNIEAIQIYKKRSITPPPIKIVQPRKTLPSPISERSHLLAPTIASLMKKREGQKSELTKSRSSNNLLTYKPDPAVFNRNDAGKNQRVTFDSPQLYGDFLNEDPSPEPSLVPIRIKKRPTSQDFMKPIENGSPNLSLIFLPSDDSPIDNKSDSSQVLMKKLSNPKNLEIDTEKIENEYATPKEYEPLPIEYVKLDTLNFYSSHFSIREAIVSDILTGKIFISKKILEGGSLLRKCKGIRKKNIEKLVYEVEFKPETSDCTQWLDIKTKLISKFKGEVFDILEKLSKSNKFAPKIIPLERRSPNRALRKLDDLSAKIGMVIESKLKANKKEDWLKQVISNDPTIPDITLELPQEYTNSDEMIVDLFLILWKHQIKPLSPKRLALYLEPDRLILKLPKIQDPPTKIKSILQLIPLLILNLKLKEANHYIKSVDTSSKPAKIWEAWISILYHVYNNGSTKEAYYMLQSVSPSTNYTLLYKIACIYTFYFSCIFRGIPRSVSYAKSLDLGEWEGIVIADLMLRSEAKDQEEKAVEILRGMIENTPHLRFLAAFRLFQYYKDYSLLPQALEIANQNLSFFNDQFKDWNSLFQSCVFKILARNRTEITYKPTDPYLQYQISRLSLKYNLNTDIVDIITYLNTVIKYGSIYNLANQLFTFTFWKFIYFRREGFHRIAAKLGATALDYEPLDNDKILSIKKYLAKYNKVAEKLKQLGKAKSQNDTKLCKEIQENLEDFDKNMGLCISLLLELNTTLSPPKNISLCKSLLKVPHKFENMFVNWYNLYKSKKIKEKQFKCLDGQEEIDKRDKNNPLYVLKKIKSMLESFELAESNCLSLKPEVLWILVGKGFGGIEIIDSLRVMQGKTYLRINVSRSVQKLKKGTHRSKPHPILYYYLAKFQIALIKQTRHASEAQFNQINLYLNSFVSTEKMNPIYQLKVLYLNAELAFMCRNYEQSLRYFQESEKYANSISSNYLKIPKRLLNADIITQRLPKYE</sequence>
<dbReference type="Proteomes" id="UP001162131">
    <property type="component" value="Unassembled WGS sequence"/>
</dbReference>
<evidence type="ECO:0000256" key="1">
    <source>
        <dbReference type="SAM" id="MobiDB-lite"/>
    </source>
</evidence>
<protein>
    <submittedName>
        <fullName evidence="2">Uncharacterized protein</fullName>
    </submittedName>
</protein>
<accession>A0AAU9JTD9</accession>
<gene>
    <name evidence="2" type="ORF">BSTOLATCC_MIC44308</name>
</gene>
<dbReference type="AlphaFoldDB" id="A0AAU9JTD9"/>
<comment type="caution">
    <text evidence="2">The sequence shown here is derived from an EMBL/GenBank/DDBJ whole genome shotgun (WGS) entry which is preliminary data.</text>
</comment>
<feature type="region of interest" description="Disordered" evidence="1">
    <location>
        <begin position="69"/>
        <end position="100"/>
    </location>
</feature>
<dbReference type="EMBL" id="CAJZBQ010000044">
    <property type="protein sequence ID" value="CAG9327678.1"/>
    <property type="molecule type" value="Genomic_DNA"/>
</dbReference>
<proteinExistence type="predicted"/>
<name>A0AAU9JTD9_9CILI</name>
<evidence type="ECO:0000313" key="2">
    <source>
        <dbReference type="EMBL" id="CAG9327678.1"/>
    </source>
</evidence>
<organism evidence="2 3">
    <name type="scientific">Blepharisma stoltei</name>
    <dbReference type="NCBI Taxonomy" id="1481888"/>
    <lineage>
        <taxon>Eukaryota</taxon>
        <taxon>Sar</taxon>
        <taxon>Alveolata</taxon>
        <taxon>Ciliophora</taxon>
        <taxon>Postciliodesmatophora</taxon>
        <taxon>Heterotrichea</taxon>
        <taxon>Heterotrichida</taxon>
        <taxon>Blepharismidae</taxon>
        <taxon>Blepharisma</taxon>
    </lineage>
</organism>